<dbReference type="Pfam" id="PF08240">
    <property type="entry name" value="ADH_N"/>
    <property type="match status" value="1"/>
</dbReference>
<dbReference type="Pfam" id="PF00107">
    <property type="entry name" value="ADH_zinc_N"/>
    <property type="match status" value="1"/>
</dbReference>
<dbReference type="Gene3D" id="3.90.180.10">
    <property type="entry name" value="Medium-chain alcohol dehydrogenases, catalytic domain"/>
    <property type="match status" value="1"/>
</dbReference>
<dbReference type="GO" id="GO:0003960">
    <property type="term" value="F:quinone reductase (NADPH) activity"/>
    <property type="evidence" value="ECO:0007669"/>
    <property type="project" value="InterPro"/>
</dbReference>
<reference evidence="7" key="2">
    <citation type="submission" date="2015-01" db="EMBL/GenBank/DDBJ databases">
        <title>Evolutionary Origins and Diversification of the Mycorrhizal Mutualists.</title>
        <authorList>
            <consortium name="DOE Joint Genome Institute"/>
            <consortium name="Mycorrhizal Genomics Consortium"/>
            <person name="Kohler A."/>
            <person name="Kuo A."/>
            <person name="Nagy L.G."/>
            <person name="Floudas D."/>
            <person name="Copeland A."/>
            <person name="Barry K.W."/>
            <person name="Cichocki N."/>
            <person name="Veneault-Fourrey C."/>
            <person name="LaButti K."/>
            <person name="Lindquist E.A."/>
            <person name="Lipzen A."/>
            <person name="Lundell T."/>
            <person name="Morin E."/>
            <person name="Murat C."/>
            <person name="Riley R."/>
            <person name="Ohm R."/>
            <person name="Sun H."/>
            <person name="Tunlid A."/>
            <person name="Henrissat B."/>
            <person name="Grigoriev I.V."/>
            <person name="Hibbett D.S."/>
            <person name="Martin F."/>
        </authorList>
    </citation>
    <scope>NUCLEOTIDE SEQUENCE [LARGE SCALE GENOMIC DNA]</scope>
    <source>
        <strain evidence="7">F 1598</strain>
    </source>
</reference>
<dbReference type="OrthoDB" id="48317at2759"/>
<dbReference type="GO" id="GO:0070402">
    <property type="term" value="F:NADPH binding"/>
    <property type="evidence" value="ECO:0007669"/>
    <property type="project" value="TreeGrafter"/>
</dbReference>
<gene>
    <name evidence="6" type="ORF">PILCRDRAFT_239550</name>
</gene>
<dbReference type="InterPro" id="IPR020843">
    <property type="entry name" value="ER"/>
</dbReference>
<dbReference type="SUPFAM" id="SSF50129">
    <property type="entry name" value="GroES-like"/>
    <property type="match status" value="1"/>
</dbReference>
<dbReference type="InParanoid" id="A0A0C3GDU8"/>
<dbReference type="SUPFAM" id="SSF51735">
    <property type="entry name" value="NAD(P)-binding Rossmann-fold domains"/>
    <property type="match status" value="1"/>
</dbReference>
<name>A0A0C3GDU8_PILCF</name>
<dbReference type="Gene3D" id="3.40.50.720">
    <property type="entry name" value="NAD(P)-binding Rossmann-like Domain"/>
    <property type="match status" value="1"/>
</dbReference>
<dbReference type="HOGENOM" id="CLU_026673_3_1_1"/>
<dbReference type="STRING" id="765440.A0A0C3GDU8"/>
<dbReference type="GO" id="GO:0005829">
    <property type="term" value="C:cytosol"/>
    <property type="evidence" value="ECO:0007669"/>
    <property type="project" value="TreeGrafter"/>
</dbReference>
<organism evidence="6 7">
    <name type="scientific">Piloderma croceum (strain F 1598)</name>
    <dbReference type="NCBI Taxonomy" id="765440"/>
    <lineage>
        <taxon>Eukaryota</taxon>
        <taxon>Fungi</taxon>
        <taxon>Dikarya</taxon>
        <taxon>Basidiomycota</taxon>
        <taxon>Agaricomycotina</taxon>
        <taxon>Agaricomycetes</taxon>
        <taxon>Agaricomycetidae</taxon>
        <taxon>Atheliales</taxon>
        <taxon>Atheliaceae</taxon>
        <taxon>Piloderma</taxon>
    </lineage>
</organism>
<dbReference type="SMART" id="SM00829">
    <property type="entry name" value="PKS_ER"/>
    <property type="match status" value="1"/>
</dbReference>
<dbReference type="InterPro" id="IPR036291">
    <property type="entry name" value="NAD(P)-bd_dom_sf"/>
</dbReference>
<dbReference type="InterPro" id="IPR013149">
    <property type="entry name" value="ADH-like_C"/>
</dbReference>
<keyword evidence="1" id="KW-0521">NADP</keyword>
<evidence type="ECO:0000256" key="2">
    <source>
        <dbReference type="ARBA" id="ARBA00023002"/>
    </source>
</evidence>
<reference evidence="6 7" key="1">
    <citation type="submission" date="2014-04" db="EMBL/GenBank/DDBJ databases">
        <authorList>
            <consortium name="DOE Joint Genome Institute"/>
            <person name="Kuo A."/>
            <person name="Tarkka M."/>
            <person name="Buscot F."/>
            <person name="Kohler A."/>
            <person name="Nagy L.G."/>
            <person name="Floudas D."/>
            <person name="Copeland A."/>
            <person name="Barry K.W."/>
            <person name="Cichocki N."/>
            <person name="Veneault-Fourrey C."/>
            <person name="LaButti K."/>
            <person name="Lindquist E.A."/>
            <person name="Lipzen A."/>
            <person name="Lundell T."/>
            <person name="Morin E."/>
            <person name="Murat C."/>
            <person name="Sun H."/>
            <person name="Tunlid A."/>
            <person name="Henrissat B."/>
            <person name="Grigoriev I.V."/>
            <person name="Hibbett D.S."/>
            <person name="Martin F."/>
            <person name="Nordberg H.P."/>
            <person name="Cantor M.N."/>
            <person name="Hua S.X."/>
        </authorList>
    </citation>
    <scope>NUCLEOTIDE SEQUENCE [LARGE SCALE GENOMIC DNA]</scope>
    <source>
        <strain evidence="6 7">F 1598</strain>
    </source>
</reference>
<keyword evidence="2" id="KW-0560">Oxidoreductase</keyword>
<dbReference type="GO" id="GO:0035925">
    <property type="term" value="F:mRNA 3'-UTR AU-rich region binding"/>
    <property type="evidence" value="ECO:0007669"/>
    <property type="project" value="TreeGrafter"/>
</dbReference>
<dbReference type="EMBL" id="KN832976">
    <property type="protein sequence ID" value="KIM88806.1"/>
    <property type="molecule type" value="Genomic_DNA"/>
</dbReference>
<dbReference type="InterPro" id="IPR011032">
    <property type="entry name" value="GroES-like_sf"/>
</dbReference>
<dbReference type="FunCoup" id="A0A0C3GDU8">
    <property type="interactions" value="355"/>
</dbReference>
<evidence type="ECO:0000313" key="7">
    <source>
        <dbReference type="Proteomes" id="UP000054166"/>
    </source>
</evidence>
<dbReference type="InterPro" id="IPR013154">
    <property type="entry name" value="ADH-like_N"/>
</dbReference>
<proteinExistence type="predicted"/>
<dbReference type="AlphaFoldDB" id="A0A0C3GDU8"/>
<dbReference type="FunFam" id="3.40.50.720:FF:000053">
    <property type="entry name" value="Quinone oxidoreductase 1"/>
    <property type="match status" value="1"/>
</dbReference>
<dbReference type="CDD" id="cd05286">
    <property type="entry name" value="QOR2"/>
    <property type="match status" value="1"/>
</dbReference>
<accession>A0A0C3GDU8</accession>
<evidence type="ECO:0000313" key="6">
    <source>
        <dbReference type="EMBL" id="KIM88806.1"/>
    </source>
</evidence>
<evidence type="ECO:0000259" key="5">
    <source>
        <dbReference type="SMART" id="SM00829"/>
    </source>
</evidence>
<dbReference type="InterPro" id="IPR047618">
    <property type="entry name" value="QOR-like"/>
</dbReference>
<evidence type="ECO:0000256" key="1">
    <source>
        <dbReference type="ARBA" id="ARBA00022857"/>
    </source>
</evidence>
<keyword evidence="7" id="KW-1185">Reference proteome</keyword>
<evidence type="ECO:0000256" key="4">
    <source>
        <dbReference type="ARBA" id="ARBA00070796"/>
    </source>
</evidence>
<dbReference type="PANTHER" id="PTHR48106:SF13">
    <property type="entry name" value="QUINONE OXIDOREDUCTASE-RELATED"/>
    <property type="match status" value="1"/>
</dbReference>
<protein>
    <recommendedName>
        <fullName evidence="4">Probable quinone oxidoreductase</fullName>
    </recommendedName>
    <alternativeName>
        <fullName evidence="3">NADPH:quinone reductase</fullName>
    </alternativeName>
</protein>
<dbReference type="PANTHER" id="PTHR48106">
    <property type="entry name" value="QUINONE OXIDOREDUCTASE PIG3-RELATED"/>
    <property type="match status" value="1"/>
</dbReference>
<evidence type="ECO:0000256" key="3">
    <source>
        <dbReference type="ARBA" id="ARBA00043088"/>
    </source>
</evidence>
<feature type="domain" description="Enoyl reductase (ER)" evidence="5">
    <location>
        <begin position="16"/>
        <end position="337"/>
    </location>
</feature>
<dbReference type="Proteomes" id="UP000054166">
    <property type="component" value="Unassembled WGS sequence"/>
</dbReference>
<sequence>MSYPSSMQAITYAKTGGLEVIEKTTQPFPKIAPEDVVIKVEYSGVNFIDTYYRKGIYPTKSFPAIIGTEAAGTIVGLPTDQGVLSNPEYKKRAFEIGGKVATGRLGAFAEYMVVPWNDAFSIPNGITTLKAASSLLQGLTATSFMEEGYNVQKGDIILIHTVAGGLGLLMCQLAKFRGATVIGTTSTKAKAALATEHGCDHVILYTEEETVKRVLEITKGDGVNAVFDGVGKDTFDDNFKLIKRKGTILTLGNASGPVPPFSPMKLVEKNVKLLRPTQKNYCVTPAESLHYANEVFKLIQNDTLKINIHKQYPFTAEGVADSQNDLAGRSTVGKLVIKVAESA</sequence>